<organism evidence="7 8">
    <name type="scientific">Thalictrum thalictroides</name>
    <name type="common">Rue-anemone</name>
    <name type="synonym">Anemone thalictroides</name>
    <dbReference type="NCBI Taxonomy" id="46969"/>
    <lineage>
        <taxon>Eukaryota</taxon>
        <taxon>Viridiplantae</taxon>
        <taxon>Streptophyta</taxon>
        <taxon>Embryophyta</taxon>
        <taxon>Tracheophyta</taxon>
        <taxon>Spermatophyta</taxon>
        <taxon>Magnoliopsida</taxon>
        <taxon>Ranunculales</taxon>
        <taxon>Ranunculaceae</taxon>
        <taxon>Thalictroideae</taxon>
        <taxon>Thalictrum</taxon>
    </lineage>
</organism>
<dbReference type="EMBL" id="JABWDY010043177">
    <property type="protein sequence ID" value="KAF5176128.1"/>
    <property type="molecule type" value="Genomic_DNA"/>
</dbReference>
<reference evidence="7 8" key="1">
    <citation type="submission" date="2020-06" db="EMBL/GenBank/DDBJ databases">
        <title>Transcriptomic and genomic resources for Thalictrum thalictroides and T. hernandezii: Facilitating candidate gene discovery in an emerging model plant lineage.</title>
        <authorList>
            <person name="Arias T."/>
            <person name="Riano-Pachon D.M."/>
            <person name="Di Stilio V.S."/>
        </authorList>
    </citation>
    <scope>NUCLEOTIDE SEQUENCE [LARGE SCALE GENOMIC DNA]</scope>
    <source>
        <strain evidence="8">cv. WT478/WT964</strain>
        <tissue evidence="7">Leaves</tissue>
    </source>
</reference>
<evidence type="ECO:0000313" key="7">
    <source>
        <dbReference type="EMBL" id="KAF5176128.1"/>
    </source>
</evidence>
<evidence type="ECO:0000256" key="4">
    <source>
        <dbReference type="ARBA" id="ARBA00023144"/>
    </source>
</evidence>
<dbReference type="GO" id="GO:0003978">
    <property type="term" value="F:UDP-glucose 4-epimerase activity"/>
    <property type="evidence" value="ECO:0007669"/>
    <property type="project" value="UniProtKB-EC"/>
</dbReference>
<evidence type="ECO:0000313" key="8">
    <source>
        <dbReference type="Proteomes" id="UP000554482"/>
    </source>
</evidence>
<dbReference type="InterPro" id="IPR016040">
    <property type="entry name" value="NAD(P)-bd_dom"/>
</dbReference>
<comment type="catalytic activity">
    <reaction evidence="1">
        <text>UDP-alpha-D-glucose = UDP-alpha-D-galactose</text>
        <dbReference type="Rhea" id="RHEA:22168"/>
        <dbReference type="ChEBI" id="CHEBI:58885"/>
        <dbReference type="ChEBI" id="CHEBI:66914"/>
        <dbReference type="EC" id="5.1.3.2"/>
    </reaction>
</comment>
<dbReference type="PANTHER" id="PTHR43725">
    <property type="entry name" value="UDP-GLUCOSE 4-EPIMERASE"/>
    <property type="match status" value="1"/>
</dbReference>
<accession>A0A7J6UUI8</accession>
<comment type="caution">
    <text evidence="7">The sequence shown here is derived from an EMBL/GenBank/DDBJ whole genome shotgun (WGS) entry which is preliminary data.</text>
</comment>
<comment type="pathway">
    <text evidence="2">Carbohydrate metabolism; galactose metabolism.</text>
</comment>
<evidence type="ECO:0000256" key="2">
    <source>
        <dbReference type="ARBA" id="ARBA00004947"/>
    </source>
</evidence>
<dbReference type="SUPFAM" id="SSF51735">
    <property type="entry name" value="NAD(P)-binding Rossmann-fold domains"/>
    <property type="match status" value="1"/>
</dbReference>
<dbReference type="Gene3D" id="3.40.50.720">
    <property type="entry name" value="NAD(P)-binding Rossmann-like Domain"/>
    <property type="match status" value="1"/>
</dbReference>
<gene>
    <name evidence="7" type="ORF">FRX31_034285</name>
</gene>
<protein>
    <recommendedName>
        <fullName evidence="3">UDP-glucose 4-epimerase</fullName>
        <ecNumber evidence="3">5.1.3.2</ecNumber>
    </recommendedName>
</protein>
<dbReference type="OrthoDB" id="9402762at2759"/>
<keyword evidence="4" id="KW-0299">Galactose metabolism</keyword>
<evidence type="ECO:0000256" key="3">
    <source>
        <dbReference type="ARBA" id="ARBA00013189"/>
    </source>
</evidence>
<dbReference type="PRINTS" id="PR01713">
    <property type="entry name" value="NUCEPIMERASE"/>
</dbReference>
<dbReference type="Proteomes" id="UP000554482">
    <property type="component" value="Unassembled WGS sequence"/>
</dbReference>
<name>A0A7J6UUI8_THATH</name>
<feature type="domain" description="NAD(P)-binding" evidence="6">
    <location>
        <begin position="2"/>
        <end position="196"/>
    </location>
</feature>
<dbReference type="GO" id="GO:0006012">
    <property type="term" value="P:galactose metabolic process"/>
    <property type="evidence" value="ECO:0007669"/>
    <property type="project" value="UniProtKB-KW"/>
</dbReference>
<evidence type="ECO:0000256" key="1">
    <source>
        <dbReference type="ARBA" id="ARBA00000083"/>
    </source>
</evidence>
<sequence>MVFSSSATVYGQPEKIPCVEDFKLSAMNPYGRTKLFLEEIARDIQKAEPEWGIILLRYFNPVGAHESGQLGEDPKGIPNNLMPYIQQVAVGRLPELNVYGHDYPTSDGTAVRDYIHVMDLADGHIAAVRKLFTSDTIGCTAYNLGTGRGTSVLQMVTAFEKASGKKIPIKLCPRRPGDATEVYASTEKAEKELGWK</sequence>
<evidence type="ECO:0000256" key="5">
    <source>
        <dbReference type="ARBA" id="ARBA00023277"/>
    </source>
</evidence>
<keyword evidence="8" id="KW-1185">Reference proteome</keyword>
<dbReference type="GO" id="GO:0005829">
    <property type="term" value="C:cytosol"/>
    <property type="evidence" value="ECO:0007669"/>
    <property type="project" value="TreeGrafter"/>
</dbReference>
<keyword evidence="5" id="KW-0119">Carbohydrate metabolism</keyword>
<dbReference type="InterPro" id="IPR036291">
    <property type="entry name" value="NAD(P)-bd_dom_sf"/>
</dbReference>
<dbReference type="AlphaFoldDB" id="A0A7J6UUI8"/>
<dbReference type="Gene3D" id="3.90.25.10">
    <property type="entry name" value="UDP-galactose 4-epimerase, domain 1"/>
    <property type="match status" value="1"/>
</dbReference>
<proteinExistence type="predicted"/>
<dbReference type="Pfam" id="PF16363">
    <property type="entry name" value="GDP_Man_Dehyd"/>
    <property type="match status" value="1"/>
</dbReference>
<evidence type="ECO:0000259" key="6">
    <source>
        <dbReference type="Pfam" id="PF16363"/>
    </source>
</evidence>
<dbReference type="EC" id="5.1.3.2" evidence="3"/>
<dbReference type="PANTHER" id="PTHR43725:SF15">
    <property type="entry name" value="BIFUNCTIONAL UDP-GLUCOSE 4-EPIMERASE AND UDP-XYLOSE 4-EPIMERASE 1"/>
    <property type="match status" value="1"/>
</dbReference>